<dbReference type="AlphaFoldDB" id="A0AAN8GBE9"/>
<keyword evidence="14" id="KW-1185">Reference proteome</keyword>
<feature type="compositionally biased region" description="Polar residues" evidence="10">
    <location>
        <begin position="749"/>
        <end position="762"/>
    </location>
</feature>
<evidence type="ECO:0000256" key="4">
    <source>
        <dbReference type="ARBA" id="ARBA00023015"/>
    </source>
</evidence>
<sequence length="817" mass="92096">MSEKKITVQCCVPACYNTNHMEPQILFFPFPKRREMQERWLHAIRRPELKKILPVDQPFHMFICLDHFKKSDIVSLGGRTCLKAGVIPSVFKWMEHEKKMELPAAATGTLKSKLVKRLDKEVITVTCGTLEAELHKEKFYCPGIHRECIKYNNQFITPKMFMIMGDKERLKDWKNAVRIHGVKIRKFIENKQLDFYRHKEFCTGRCVARLPVNLFRTKAQPPEHFINTSGDISNVRFLETDRRPDYNKPDSTPYIENEIEDEIENENESDESIDEKPDIDVLNELLKRPIPTTITQESNSSFGITDNQVFWRGVVKLGLIAKCFDVIKDHINTLQTDFVLHNVRQEDAHELSCIVREMGLSNNLQHMLASCKQDMDNHYEKLDQEMEELKQKVSQYENRKRMLKLKSDEFKAILNLNTPKAATQTKMESDESDEEVSVHFASSSPQQNSNLTSNKRLTVHSPSEVAGPSTKRLKFSTNNGSEEVLDVLVTSPANVPTIKLEKVSDTAASAEEVKSKVEDDTSTLPKIVSVTSMQHEDAKSPNVINSNSDVTALEDIQNVVANGQQMAEQILQSAGDDERGDHSDDDMQAIDTNNMSIINESSVSSTGPIVKKDQSQPNPNVRTVLWVKSNGTSEYITFSNNSETNSSAEAVTVCDQSEDSTTSSVTNQTASIPVPPAQSKDEEISAINNQSSDIADKANQSEITTENVIKADVNKDSNITEEKADKKQSQDQSNDNIVDELEKEKDKTLQNSLPSEPVSETGSMIKVRKLSEKSLGESEEGDSKRSVSPLFGDDLFTDIVGSRRSTRKRVAKVKDDL</sequence>
<evidence type="ECO:0000256" key="6">
    <source>
        <dbReference type="ARBA" id="ARBA00023163"/>
    </source>
</evidence>
<dbReference type="Pfam" id="PF25892">
    <property type="entry name" value="Spe-44"/>
    <property type="match status" value="1"/>
</dbReference>
<dbReference type="SUPFAM" id="SSF63763">
    <property type="entry name" value="SAND domain-like"/>
    <property type="match status" value="1"/>
</dbReference>
<gene>
    <name evidence="13" type="ORF">SNE40_021589</name>
</gene>
<dbReference type="SMART" id="SM00980">
    <property type="entry name" value="THAP"/>
    <property type="match status" value="1"/>
</dbReference>
<keyword evidence="4" id="KW-0805">Transcription regulation</keyword>
<feature type="region of interest" description="Disordered" evidence="10">
    <location>
        <begin position="706"/>
        <end position="792"/>
    </location>
</feature>
<feature type="region of interest" description="Disordered" evidence="10">
    <location>
        <begin position="638"/>
        <end position="683"/>
    </location>
</feature>
<keyword evidence="3" id="KW-0862">Zinc</keyword>
<accession>A0AAN8GBE9</accession>
<feature type="compositionally biased region" description="Low complexity" evidence="10">
    <location>
        <begin position="639"/>
        <end position="650"/>
    </location>
</feature>
<dbReference type="InterPro" id="IPR006612">
    <property type="entry name" value="THAP_Znf"/>
</dbReference>
<evidence type="ECO:0000256" key="2">
    <source>
        <dbReference type="ARBA" id="ARBA00022771"/>
    </source>
</evidence>
<dbReference type="InterPro" id="IPR010919">
    <property type="entry name" value="SAND-like_dom_sf"/>
</dbReference>
<keyword evidence="7" id="KW-0539">Nucleus</keyword>
<feature type="compositionally biased region" description="Polar residues" evidence="10">
    <location>
        <begin position="659"/>
        <end position="671"/>
    </location>
</feature>
<keyword evidence="5 8" id="KW-0238">DNA-binding</keyword>
<evidence type="ECO:0000256" key="3">
    <source>
        <dbReference type="ARBA" id="ARBA00022833"/>
    </source>
</evidence>
<dbReference type="PROSITE" id="PS50950">
    <property type="entry name" value="ZF_THAP"/>
    <property type="match status" value="1"/>
</dbReference>
<evidence type="ECO:0000256" key="5">
    <source>
        <dbReference type="ARBA" id="ARBA00023125"/>
    </source>
</evidence>
<evidence type="ECO:0000256" key="1">
    <source>
        <dbReference type="ARBA" id="ARBA00022723"/>
    </source>
</evidence>
<comment type="caution">
    <text evidence="13">The sequence shown here is derived from an EMBL/GenBank/DDBJ whole genome shotgun (WGS) entry which is preliminary data.</text>
</comment>
<name>A0AAN8GBE9_PATCE</name>
<evidence type="ECO:0000256" key="7">
    <source>
        <dbReference type="ARBA" id="ARBA00023242"/>
    </source>
</evidence>
<evidence type="ECO:0000259" key="12">
    <source>
        <dbReference type="PROSITE" id="PS50950"/>
    </source>
</evidence>
<evidence type="ECO:0000313" key="13">
    <source>
        <dbReference type="EMBL" id="KAK6167601.1"/>
    </source>
</evidence>
<feature type="compositionally biased region" description="Polar residues" evidence="10">
    <location>
        <begin position="440"/>
        <end position="456"/>
    </location>
</feature>
<feature type="compositionally biased region" description="Basic and acidic residues" evidence="10">
    <location>
        <begin position="712"/>
        <end position="729"/>
    </location>
</feature>
<evidence type="ECO:0000256" key="8">
    <source>
        <dbReference type="PROSITE-ProRule" id="PRU00309"/>
    </source>
</evidence>
<evidence type="ECO:0000259" key="11">
    <source>
        <dbReference type="PROSITE" id="PS50864"/>
    </source>
</evidence>
<dbReference type="PROSITE" id="PS50864">
    <property type="entry name" value="SAND"/>
    <property type="match status" value="1"/>
</dbReference>
<dbReference type="Pfam" id="PF01342">
    <property type="entry name" value="SAND"/>
    <property type="match status" value="1"/>
</dbReference>
<dbReference type="InterPro" id="IPR059099">
    <property type="entry name" value="GMEB1/2/Spe-44_dom"/>
</dbReference>
<dbReference type="EMBL" id="JAZGQO010000018">
    <property type="protein sequence ID" value="KAK6167601.1"/>
    <property type="molecule type" value="Genomic_DNA"/>
</dbReference>
<dbReference type="GO" id="GO:0003677">
    <property type="term" value="F:DNA binding"/>
    <property type="evidence" value="ECO:0007669"/>
    <property type="project" value="UniProtKB-UniRule"/>
</dbReference>
<evidence type="ECO:0000256" key="9">
    <source>
        <dbReference type="SAM" id="Coils"/>
    </source>
</evidence>
<dbReference type="GO" id="GO:0008270">
    <property type="term" value="F:zinc ion binding"/>
    <property type="evidence" value="ECO:0007669"/>
    <property type="project" value="UniProtKB-KW"/>
</dbReference>
<dbReference type="SMART" id="SM00692">
    <property type="entry name" value="DM3"/>
    <property type="match status" value="1"/>
</dbReference>
<keyword evidence="6" id="KW-0804">Transcription</keyword>
<dbReference type="Pfam" id="PF05485">
    <property type="entry name" value="THAP"/>
    <property type="match status" value="1"/>
</dbReference>
<dbReference type="Gene3D" id="3.10.390.10">
    <property type="entry name" value="SAND domain-like"/>
    <property type="match status" value="1"/>
</dbReference>
<keyword evidence="1" id="KW-0479">Metal-binding</keyword>
<feature type="domain" description="THAP-type" evidence="12">
    <location>
        <begin position="6"/>
        <end position="91"/>
    </location>
</feature>
<dbReference type="InterPro" id="IPR000770">
    <property type="entry name" value="SAND_dom"/>
</dbReference>
<dbReference type="PANTHER" id="PTHR10417:SF4">
    <property type="entry name" value="SAND DOMAIN-CONTAINING PROTEIN-RELATED"/>
    <property type="match status" value="1"/>
</dbReference>
<evidence type="ECO:0000313" key="14">
    <source>
        <dbReference type="Proteomes" id="UP001347796"/>
    </source>
</evidence>
<evidence type="ECO:0008006" key="15">
    <source>
        <dbReference type="Google" id="ProtNLM"/>
    </source>
</evidence>
<dbReference type="SUPFAM" id="SSF57716">
    <property type="entry name" value="Glucocorticoid receptor-like (DNA-binding domain)"/>
    <property type="match status" value="1"/>
</dbReference>
<feature type="domain" description="SAND" evidence="11">
    <location>
        <begin position="97"/>
        <end position="194"/>
    </location>
</feature>
<dbReference type="PANTHER" id="PTHR10417">
    <property type="entry name" value="GLUCOCORTICOID MODULATORY ELEMENT-BINDING PROTEIN"/>
    <property type="match status" value="1"/>
</dbReference>
<keyword evidence="2 8" id="KW-0863">Zinc-finger</keyword>
<dbReference type="Proteomes" id="UP001347796">
    <property type="component" value="Unassembled WGS sequence"/>
</dbReference>
<evidence type="ECO:0000256" key="10">
    <source>
        <dbReference type="SAM" id="MobiDB-lite"/>
    </source>
</evidence>
<organism evidence="13 14">
    <name type="scientific">Patella caerulea</name>
    <name type="common">Rayed Mediterranean limpet</name>
    <dbReference type="NCBI Taxonomy" id="87958"/>
    <lineage>
        <taxon>Eukaryota</taxon>
        <taxon>Metazoa</taxon>
        <taxon>Spiralia</taxon>
        <taxon>Lophotrochozoa</taxon>
        <taxon>Mollusca</taxon>
        <taxon>Gastropoda</taxon>
        <taxon>Patellogastropoda</taxon>
        <taxon>Patelloidea</taxon>
        <taxon>Patellidae</taxon>
        <taxon>Patella</taxon>
    </lineage>
</organism>
<dbReference type="SMART" id="SM00258">
    <property type="entry name" value="SAND"/>
    <property type="match status" value="1"/>
</dbReference>
<keyword evidence="9" id="KW-0175">Coiled coil</keyword>
<feature type="coiled-coil region" evidence="9">
    <location>
        <begin position="368"/>
        <end position="406"/>
    </location>
</feature>
<feature type="region of interest" description="Disordered" evidence="10">
    <location>
        <begin position="421"/>
        <end position="475"/>
    </location>
</feature>
<feature type="compositionally biased region" description="Basic and acidic residues" evidence="10">
    <location>
        <begin position="769"/>
        <end position="785"/>
    </location>
</feature>
<reference evidence="13 14" key="1">
    <citation type="submission" date="2024-01" db="EMBL/GenBank/DDBJ databases">
        <title>The genome of the rayed Mediterranean limpet Patella caerulea (Linnaeus, 1758).</title>
        <authorList>
            <person name="Anh-Thu Weber A."/>
            <person name="Halstead-Nussloch G."/>
        </authorList>
    </citation>
    <scope>NUCLEOTIDE SEQUENCE [LARGE SCALE GENOMIC DNA]</scope>
    <source>
        <strain evidence="13">AATW-2023a</strain>
        <tissue evidence="13">Whole specimen</tissue>
    </source>
</reference>
<proteinExistence type="predicted"/>
<protein>
    <recommendedName>
        <fullName evidence="15">THAP-type domain-containing protein</fullName>
    </recommendedName>
</protein>